<dbReference type="GO" id="GO:0016491">
    <property type="term" value="F:oxidoreductase activity"/>
    <property type="evidence" value="ECO:0007669"/>
    <property type="project" value="InterPro"/>
</dbReference>
<dbReference type="InterPro" id="IPR039374">
    <property type="entry name" value="SIP_fam"/>
</dbReference>
<dbReference type="Pfam" id="PF08021">
    <property type="entry name" value="FAD_binding_9"/>
    <property type="match status" value="1"/>
</dbReference>
<organism evidence="3 4">
    <name type="scientific">Pseudooceanicola batsensis (strain ATCC BAA-863 / DSM 15984 / KCTC 12145 / HTCC2597)</name>
    <name type="common">Oceanicola batsensis</name>
    <dbReference type="NCBI Taxonomy" id="252305"/>
    <lineage>
        <taxon>Bacteria</taxon>
        <taxon>Pseudomonadati</taxon>
        <taxon>Pseudomonadota</taxon>
        <taxon>Alphaproteobacteria</taxon>
        <taxon>Rhodobacterales</taxon>
        <taxon>Paracoccaceae</taxon>
        <taxon>Pseudooceanicola</taxon>
    </lineage>
</organism>
<proteinExistence type="inferred from homology"/>
<dbReference type="Proteomes" id="UP000004318">
    <property type="component" value="Unassembled WGS sequence"/>
</dbReference>
<dbReference type="OrthoDB" id="9814826at2"/>
<evidence type="ECO:0000313" key="3">
    <source>
        <dbReference type="EMBL" id="EAQ01931.1"/>
    </source>
</evidence>
<comment type="caution">
    <text evidence="3">The sequence shown here is derived from an EMBL/GenBank/DDBJ whole genome shotgun (WGS) entry which is preliminary data.</text>
</comment>
<dbReference type="InterPro" id="IPR017927">
    <property type="entry name" value="FAD-bd_FR_type"/>
</dbReference>
<feature type="domain" description="FAD-binding FR-type" evidence="2">
    <location>
        <begin position="105"/>
        <end position="227"/>
    </location>
</feature>
<dbReference type="InterPro" id="IPR007037">
    <property type="entry name" value="SIP_rossman_dom"/>
</dbReference>
<dbReference type="InterPro" id="IPR013113">
    <property type="entry name" value="SIP_FAD-bd"/>
</dbReference>
<dbReference type="HOGENOM" id="CLU_040923_0_0_5"/>
<sequence>MTPPVSDPTRPVNACIQVPFSQLSDRLAAAARSIGMSPDVREASLDLVLSRGRIHAGEDSGATSVTLTGHDAIGLQVLRDLLARLAGMMEVELEWAEPLPIGLPANLSLARVEAVTRISPAFLRFEVSGPDLQRFASGGLHFTLPQGPADADLPFTDEGGVTTWPGGIAAWHRPVFTTREVRTGTAGATIVFDVFLHPDGRTPNWATGVSAGDTIALMGPTGSGLPGPTGFLGIVADETGIPVAARLLSEAAPDTRGEAVLFVPDREDIQSIAHPSGLDIRWVVRGTGETPVSALSDMQVPDTDRYVLVAAEKAEAAEARRILTDRGFQRGEFLAAAYWTAREAP</sequence>
<protein>
    <submittedName>
        <fullName evidence="3">Siderophore-interacting protein</fullName>
    </submittedName>
</protein>
<keyword evidence="4" id="KW-1185">Reference proteome</keyword>
<gene>
    <name evidence="3" type="ORF">OB2597_00900</name>
</gene>
<dbReference type="PANTHER" id="PTHR30157:SF0">
    <property type="entry name" value="NADPH-DEPENDENT FERRIC-CHELATE REDUCTASE"/>
    <property type="match status" value="1"/>
</dbReference>
<comment type="similarity">
    <text evidence="1">Belongs to the SIP oxidoreductase family.</text>
</comment>
<dbReference type="RefSeq" id="WP_009804434.1">
    <property type="nucleotide sequence ID" value="NZ_CH724131.1"/>
</dbReference>
<evidence type="ECO:0000256" key="1">
    <source>
        <dbReference type="ARBA" id="ARBA00035644"/>
    </source>
</evidence>
<dbReference type="CDD" id="cd06193">
    <property type="entry name" value="siderophore_interacting"/>
    <property type="match status" value="1"/>
</dbReference>
<dbReference type="AlphaFoldDB" id="A3U1Z7"/>
<reference evidence="3 4" key="1">
    <citation type="journal article" date="2010" name="J. Bacteriol.">
        <title>Genome sequences of Oceanicola granulosus HTCC2516(T) and Oceanicola batsensis HTCC2597(TDelta).</title>
        <authorList>
            <person name="Thrash J.C."/>
            <person name="Cho J.C."/>
            <person name="Vergin K.L."/>
            <person name="Giovannoni S.J."/>
        </authorList>
    </citation>
    <scope>NUCLEOTIDE SEQUENCE [LARGE SCALE GENOMIC DNA]</scope>
    <source>
        <strain evidence="4">ATCC BAA-863 / DSM 15984 / KCTC 12145 / HTCC2597</strain>
    </source>
</reference>
<dbReference type="InterPro" id="IPR039261">
    <property type="entry name" value="FNR_nucleotide-bd"/>
</dbReference>
<dbReference type="Gene3D" id="3.40.50.80">
    <property type="entry name" value="Nucleotide-binding domain of ferredoxin-NADP reductase (FNR) module"/>
    <property type="match status" value="1"/>
</dbReference>
<dbReference type="STRING" id="252305.OB2597_00900"/>
<dbReference type="PANTHER" id="PTHR30157">
    <property type="entry name" value="FERRIC REDUCTASE, NADPH-DEPENDENT"/>
    <property type="match status" value="1"/>
</dbReference>
<evidence type="ECO:0000313" key="4">
    <source>
        <dbReference type="Proteomes" id="UP000004318"/>
    </source>
</evidence>
<evidence type="ECO:0000259" key="2">
    <source>
        <dbReference type="PROSITE" id="PS51384"/>
    </source>
</evidence>
<dbReference type="eggNOG" id="COG2375">
    <property type="taxonomic scope" value="Bacteria"/>
</dbReference>
<dbReference type="Gene3D" id="2.40.30.10">
    <property type="entry name" value="Translation factors"/>
    <property type="match status" value="1"/>
</dbReference>
<name>A3U1Z7_PSEBH</name>
<dbReference type="EMBL" id="AAMO01000010">
    <property type="protein sequence ID" value="EAQ01931.1"/>
    <property type="molecule type" value="Genomic_DNA"/>
</dbReference>
<accession>A3U1Z7</accession>
<dbReference type="PROSITE" id="PS51384">
    <property type="entry name" value="FAD_FR"/>
    <property type="match status" value="1"/>
</dbReference>
<dbReference type="Pfam" id="PF04954">
    <property type="entry name" value="SIP"/>
    <property type="match status" value="1"/>
</dbReference>